<accession>A0AA35ZM10</accession>
<protein>
    <submittedName>
        <fullName evidence="1">Uncharacterized protein</fullName>
    </submittedName>
</protein>
<keyword evidence="2" id="KW-1185">Reference proteome</keyword>
<dbReference type="EMBL" id="OX465083">
    <property type="protein sequence ID" value="CAI9295145.1"/>
    <property type="molecule type" value="Genomic_DNA"/>
</dbReference>
<dbReference type="Proteomes" id="UP001177003">
    <property type="component" value="Chromosome 7"/>
</dbReference>
<proteinExistence type="predicted"/>
<reference evidence="1" key="1">
    <citation type="submission" date="2023-04" db="EMBL/GenBank/DDBJ databases">
        <authorList>
            <person name="Vijverberg K."/>
            <person name="Xiong W."/>
            <person name="Schranz E."/>
        </authorList>
    </citation>
    <scope>NUCLEOTIDE SEQUENCE</scope>
</reference>
<name>A0AA35ZM10_LACSI</name>
<evidence type="ECO:0000313" key="2">
    <source>
        <dbReference type="Proteomes" id="UP001177003"/>
    </source>
</evidence>
<gene>
    <name evidence="1" type="ORF">LSALG_LOCUS34098</name>
</gene>
<sequence>MMVSNAMIGKNQPKRSGLVQQEIKQGLAQTPSKGGTQYGYIYTSSNPIHTSKINVHRLHSHLATLFTRPNPKTQVKNIKASSRPTDYRSLPVVVVVSGDLNRHPIIGTPQNGEISTPIEIEVFL</sequence>
<organism evidence="1 2">
    <name type="scientific">Lactuca saligna</name>
    <name type="common">Willowleaf lettuce</name>
    <dbReference type="NCBI Taxonomy" id="75948"/>
    <lineage>
        <taxon>Eukaryota</taxon>
        <taxon>Viridiplantae</taxon>
        <taxon>Streptophyta</taxon>
        <taxon>Embryophyta</taxon>
        <taxon>Tracheophyta</taxon>
        <taxon>Spermatophyta</taxon>
        <taxon>Magnoliopsida</taxon>
        <taxon>eudicotyledons</taxon>
        <taxon>Gunneridae</taxon>
        <taxon>Pentapetalae</taxon>
        <taxon>asterids</taxon>
        <taxon>campanulids</taxon>
        <taxon>Asterales</taxon>
        <taxon>Asteraceae</taxon>
        <taxon>Cichorioideae</taxon>
        <taxon>Cichorieae</taxon>
        <taxon>Lactucinae</taxon>
        <taxon>Lactuca</taxon>
    </lineage>
</organism>
<evidence type="ECO:0000313" key="1">
    <source>
        <dbReference type="EMBL" id="CAI9295145.1"/>
    </source>
</evidence>
<dbReference type="AlphaFoldDB" id="A0AA35ZM10"/>